<dbReference type="EMBL" id="CP001051">
    <property type="protein sequence ID" value="ACF31371.1"/>
    <property type="molecule type" value="Genomic_DNA"/>
</dbReference>
<dbReference type="KEGG" id="ngk:NGK_p0006"/>
<geneLocation type="plasmid" evidence="1 2">
    <name>pNGK</name>
</geneLocation>
<dbReference type="HOGENOM" id="CLU_3063811_0_0_4"/>
<sequence length="53" mass="5798">MPSTEHRGLLRILSCCFALVVSFRRHRLAAPVPSGAGNAEVFPRFIAADRVFG</sequence>
<accession>B4RRG1</accession>
<organism evidence="1 2">
    <name type="scientific">Neisseria gonorrhoeae (strain NCCP11945)</name>
    <dbReference type="NCBI Taxonomy" id="521006"/>
    <lineage>
        <taxon>Bacteria</taxon>
        <taxon>Pseudomonadati</taxon>
        <taxon>Pseudomonadota</taxon>
        <taxon>Betaproteobacteria</taxon>
        <taxon>Neisseriales</taxon>
        <taxon>Neisseriaceae</taxon>
        <taxon>Neisseria</taxon>
    </lineage>
</organism>
<keyword evidence="1" id="KW-0614">Plasmid</keyword>
<protein>
    <submittedName>
        <fullName evidence="1">Uncharacterized protein</fullName>
    </submittedName>
</protein>
<evidence type="ECO:0000313" key="2">
    <source>
        <dbReference type="Proteomes" id="UP000002564"/>
    </source>
</evidence>
<name>B4RRG1_NEIG2</name>
<dbReference type="Proteomes" id="UP000002564">
    <property type="component" value="Plasmid pNGK"/>
</dbReference>
<reference evidence="1 2" key="1">
    <citation type="journal article" date="2008" name="J. Bacteriol.">
        <title>Complete genome sequence of Neisseria gonorrhoeae NCCP11945.</title>
        <authorList>
            <person name="Chung G.T."/>
            <person name="Yoo J.S."/>
            <person name="Oh H.B."/>
            <person name="Lee Y.S."/>
            <person name="Cha S.H."/>
            <person name="Kim S.J."/>
            <person name="Yoo C.K."/>
        </authorList>
    </citation>
    <scope>NUCLEOTIDE SEQUENCE [LARGE SCALE GENOMIC DNA]</scope>
    <source>
        <strain evidence="2">NCCP11945</strain>
        <plasmid evidence="1 2">pNGK</plasmid>
    </source>
</reference>
<gene>
    <name evidence="1" type="ordered locus">NGK_p0006</name>
</gene>
<proteinExistence type="predicted"/>
<dbReference type="AlphaFoldDB" id="B4RRG1"/>
<evidence type="ECO:0000313" key="1">
    <source>
        <dbReference type="EMBL" id="ACF31371.1"/>
    </source>
</evidence>